<dbReference type="SMART" id="SM00321">
    <property type="entry name" value="WSC"/>
    <property type="match status" value="2"/>
</dbReference>
<dbReference type="EMBL" id="JASNQZ010000014">
    <property type="protein sequence ID" value="KAL0947887.1"/>
    <property type="molecule type" value="Genomic_DNA"/>
</dbReference>
<dbReference type="PROSITE" id="PS51212">
    <property type="entry name" value="WSC"/>
    <property type="match status" value="2"/>
</dbReference>
<proteinExistence type="predicted"/>
<protein>
    <recommendedName>
        <fullName evidence="2">WSC domain-containing protein</fullName>
    </recommendedName>
</protein>
<sequence>MPCGCCWDRQHEEYKKWWASDLVARPIFFGAEKMFFVVFFLFVEKVFAQNAITSLGCYTATSVSRTLSAASFTDAGALTVETCRSFCSNGDFSYFGVEYSRECYCDYSIHTPGALTASSECNMPCTGNISQTCGGPNRISLYRTAGTPEPAVKQRVISWQYQGCFQDIPVTRVLSRRIPLAGENSAEKCTSACKAASYLYAGLEFADECWCGNFLGTTPQKPEEDCSLRCTGDHSEICGGSARLTIYKDTDPASYNPQTCVSLDNPMFNLQAWPKTPPPPGGPFDFPEFYGIKPIDVGNNFAILSWCEGCAQGASWRYNSIVQGRLIPANVGFPKTVALKLDPGESPSFISIPVDDPWPAYNGYCAMVDPSLGRDSPPNFFAAAGRSDLWSLCSNVTADFRLDLVYAARSGHPHYSLSSCAPVWLKMA</sequence>
<evidence type="ECO:0000313" key="3">
    <source>
        <dbReference type="EMBL" id="KAL0947887.1"/>
    </source>
</evidence>
<feature type="domain" description="WSC" evidence="2">
    <location>
        <begin position="51"/>
        <end position="145"/>
    </location>
</feature>
<keyword evidence="1" id="KW-0677">Repeat</keyword>
<dbReference type="Proteomes" id="UP001556367">
    <property type="component" value="Unassembled WGS sequence"/>
</dbReference>
<gene>
    <name evidence="3" type="ORF">HGRIS_010522</name>
</gene>
<evidence type="ECO:0000313" key="4">
    <source>
        <dbReference type="Proteomes" id="UP001556367"/>
    </source>
</evidence>
<dbReference type="Pfam" id="PF01822">
    <property type="entry name" value="WSC"/>
    <property type="match status" value="2"/>
</dbReference>
<keyword evidence="4" id="KW-1185">Reference proteome</keyword>
<name>A0ABR3IX44_9AGAR</name>
<dbReference type="PANTHER" id="PTHR45964">
    <property type="entry name" value="WSCD FAMILY MEMBER CG9164"/>
    <property type="match status" value="1"/>
</dbReference>
<accession>A0ABR3IX44</accession>
<comment type="caution">
    <text evidence="3">The sequence shown here is derived from an EMBL/GenBank/DDBJ whole genome shotgun (WGS) entry which is preliminary data.</text>
</comment>
<evidence type="ECO:0000256" key="1">
    <source>
        <dbReference type="ARBA" id="ARBA00022737"/>
    </source>
</evidence>
<evidence type="ECO:0000259" key="2">
    <source>
        <dbReference type="PROSITE" id="PS51212"/>
    </source>
</evidence>
<organism evidence="3 4">
    <name type="scientific">Hohenbuehelia grisea</name>
    <dbReference type="NCBI Taxonomy" id="104357"/>
    <lineage>
        <taxon>Eukaryota</taxon>
        <taxon>Fungi</taxon>
        <taxon>Dikarya</taxon>
        <taxon>Basidiomycota</taxon>
        <taxon>Agaricomycotina</taxon>
        <taxon>Agaricomycetes</taxon>
        <taxon>Agaricomycetidae</taxon>
        <taxon>Agaricales</taxon>
        <taxon>Pleurotineae</taxon>
        <taxon>Pleurotaceae</taxon>
        <taxon>Hohenbuehelia</taxon>
    </lineage>
</organism>
<dbReference type="PANTHER" id="PTHR45964:SF5">
    <property type="entry name" value="WSCD FAMILY MEMBER CG9164"/>
    <property type="match status" value="1"/>
</dbReference>
<dbReference type="InterPro" id="IPR051589">
    <property type="entry name" value="Sialate-O-sulfotransferase"/>
</dbReference>
<reference evidence="4" key="1">
    <citation type="submission" date="2024-06" db="EMBL/GenBank/DDBJ databases">
        <title>Multi-omics analyses provide insights into the biosynthesis of the anticancer antibiotic pleurotin in Hohenbuehelia grisea.</title>
        <authorList>
            <person name="Weaver J.A."/>
            <person name="Alberti F."/>
        </authorList>
    </citation>
    <scope>NUCLEOTIDE SEQUENCE [LARGE SCALE GENOMIC DNA]</scope>
    <source>
        <strain evidence="4">T-177</strain>
    </source>
</reference>
<feature type="domain" description="WSC" evidence="2">
    <location>
        <begin position="158"/>
        <end position="250"/>
    </location>
</feature>
<dbReference type="InterPro" id="IPR002889">
    <property type="entry name" value="WSC_carb-bd"/>
</dbReference>